<dbReference type="Pfam" id="PF00042">
    <property type="entry name" value="Globin"/>
    <property type="match status" value="1"/>
</dbReference>
<evidence type="ECO:0000313" key="4">
    <source>
        <dbReference type="Proteomes" id="UP000199392"/>
    </source>
</evidence>
<dbReference type="PANTHER" id="PTHR43396:SF6">
    <property type="entry name" value="ABL201WP"/>
    <property type="match status" value="1"/>
</dbReference>
<reference evidence="4" key="1">
    <citation type="submission" date="2016-10" db="EMBL/GenBank/DDBJ databases">
        <authorList>
            <person name="Varghese N."/>
            <person name="Submissions S."/>
        </authorList>
    </citation>
    <scope>NUCLEOTIDE SEQUENCE [LARGE SCALE GENOMIC DNA]</scope>
    <source>
        <strain evidence="4">DSM 26894</strain>
    </source>
</reference>
<dbReference type="PANTHER" id="PTHR43396">
    <property type="entry name" value="FLAVOHEMOPROTEIN"/>
    <property type="match status" value="1"/>
</dbReference>
<dbReference type="Proteomes" id="UP000199392">
    <property type="component" value="Unassembled WGS sequence"/>
</dbReference>
<sequence length="145" mass="15464">MTLTPQNISDIRASWQVLAADADGFTADFYAALFRRDPGLRPLFAHTDLPAQRKKLVAALALVVRHADDLSPVLGPLEEMGARHVGYGVKNSDYATVGGALIETMEAHLCEAFSSEIREAWTAAYGAVASTMMAGAQAAEARKSA</sequence>
<comment type="similarity">
    <text evidence="1">Belongs to the globin family.</text>
</comment>
<name>A0A1I6VYH6_9RHOB</name>
<organism evidence="3 4">
    <name type="scientific">Alloyangia pacifica</name>
    <dbReference type="NCBI Taxonomy" id="311180"/>
    <lineage>
        <taxon>Bacteria</taxon>
        <taxon>Pseudomonadati</taxon>
        <taxon>Pseudomonadota</taxon>
        <taxon>Alphaproteobacteria</taxon>
        <taxon>Rhodobacterales</taxon>
        <taxon>Roseobacteraceae</taxon>
        <taxon>Alloyangia</taxon>
    </lineage>
</organism>
<dbReference type="GO" id="GO:0005344">
    <property type="term" value="F:oxygen carrier activity"/>
    <property type="evidence" value="ECO:0007669"/>
    <property type="project" value="UniProtKB-KW"/>
</dbReference>
<dbReference type="PRINTS" id="PR01907">
    <property type="entry name" value="WORMGLOBIN"/>
</dbReference>
<keyword evidence="4" id="KW-1185">Reference proteome</keyword>
<keyword evidence="1" id="KW-0479">Metal-binding</keyword>
<protein>
    <submittedName>
        <fullName evidence="3">Hemoglobin-like flavoprotein</fullName>
    </submittedName>
</protein>
<dbReference type="AlphaFoldDB" id="A0A1I6VYH6"/>
<keyword evidence="1" id="KW-0408">Iron</keyword>
<keyword evidence="1" id="KW-0561">Oxygen transport</keyword>
<accession>A0A1I6VYH6</accession>
<feature type="domain" description="Globin" evidence="2">
    <location>
        <begin position="2"/>
        <end position="137"/>
    </location>
</feature>
<evidence type="ECO:0000313" key="3">
    <source>
        <dbReference type="EMBL" id="SFT18601.1"/>
    </source>
</evidence>
<dbReference type="PROSITE" id="PS01033">
    <property type="entry name" value="GLOBIN"/>
    <property type="match status" value="1"/>
</dbReference>
<dbReference type="RefSeq" id="WP_092428927.1">
    <property type="nucleotide sequence ID" value="NZ_FNCL01000013.1"/>
</dbReference>
<dbReference type="InterPro" id="IPR000971">
    <property type="entry name" value="Globin"/>
</dbReference>
<dbReference type="GO" id="GO:0046210">
    <property type="term" value="P:nitric oxide catabolic process"/>
    <property type="evidence" value="ECO:0007669"/>
    <property type="project" value="TreeGrafter"/>
</dbReference>
<dbReference type="Gene3D" id="1.10.490.10">
    <property type="entry name" value="Globins"/>
    <property type="match status" value="1"/>
</dbReference>
<keyword evidence="1" id="KW-0813">Transport</keyword>
<dbReference type="InterPro" id="IPR009050">
    <property type="entry name" value="Globin-like_sf"/>
</dbReference>
<proteinExistence type="inferred from homology"/>
<dbReference type="GO" id="GO:0071500">
    <property type="term" value="P:cellular response to nitrosative stress"/>
    <property type="evidence" value="ECO:0007669"/>
    <property type="project" value="TreeGrafter"/>
</dbReference>
<dbReference type="InterPro" id="IPR012292">
    <property type="entry name" value="Globin/Proto"/>
</dbReference>
<dbReference type="OrthoDB" id="3213438at2"/>
<dbReference type="EMBL" id="FOZW01000013">
    <property type="protein sequence ID" value="SFT18601.1"/>
    <property type="molecule type" value="Genomic_DNA"/>
</dbReference>
<keyword evidence="1" id="KW-0349">Heme</keyword>
<dbReference type="GO" id="GO:0071949">
    <property type="term" value="F:FAD binding"/>
    <property type="evidence" value="ECO:0007669"/>
    <property type="project" value="TreeGrafter"/>
</dbReference>
<evidence type="ECO:0000259" key="2">
    <source>
        <dbReference type="PROSITE" id="PS01033"/>
    </source>
</evidence>
<dbReference type="GO" id="GO:0019825">
    <property type="term" value="F:oxygen binding"/>
    <property type="evidence" value="ECO:0007669"/>
    <property type="project" value="InterPro"/>
</dbReference>
<evidence type="ECO:0000256" key="1">
    <source>
        <dbReference type="RuleBase" id="RU000356"/>
    </source>
</evidence>
<dbReference type="GO" id="GO:0020037">
    <property type="term" value="F:heme binding"/>
    <property type="evidence" value="ECO:0007669"/>
    <property type="project" value="InterPro"/>
</dbReference>
<dbReference type="GO" id="GO:0008941">
    <property type="term" value="F:nitric oxide dioxygenase NAD(P)H activity"/>
    <property type="evidence" value="ECO:0007669"/>
    <property type="project" value="TreeGrafter"/>
</dbReference>
<gene>
    <name evidence="3" type="ORF">SAMN04488050_113163</name>
</gene>
<dbReference type="STRING" id="311180.SAMN04488050_113163"/>
<dbReference type="SUPFAM" id="SSF46458">
    <property type="entry name" value="Globin-like"/>
    <property type="match status" value="1"/>
</dbReference>